<evidence type="ECO:0008006" key="4">
    <source>
        <dbReference type="Google" id="ProtNLM"/>
    </source>
</evidence>
<protein>
    <recommendedName>
        <fullName evidence="4">Flagellar protein FlaG</fullName>
    </recommendedName>
</protein>
<feature type="region of interest" description="Disordered" evidence="1">
    <location>
        <begin position="1"/>
        <end position="71"/>
    </location>
</feature>
<dbReference type="EMBL" id="BPRB01000080">
    <property type="protein sequence ID" value="GJE59481.1"/>
    <property type="molecule type" value="Genomic_DNA"/>
</dbReference>
<feature type="compositionally biased region" description="Low complexity" evidence="1">
    <location>
        <begin position="1"/>
        <end position="19"/>
    </location>
</feature>
<evidence type="ECO:0000313" key="2">
    <source>
        <dbReference type="EMBL" id="GJE59481.1"/>
    </source>
</evidence>
<reference evidence="2" key="1">
    <citation type="journal article" date="2021" name="Front. Microbiol.">
        <title>Comprehensive Comparative Genomics and Phenotyping of Methylobacterium Species.</title>
        <authorList>
            <person name="Alessa O."/>
            <person name="Ogura Y."/>
            <person name="Fujitani Y."/>
            <person name="Takami H."/>
            <person name="Hayashi T."/>
            <person name="Sahin N."/>
            <person name="Tani A."/>
        </authorList>
    </citation>
    <scope>NUCLEOTIDE SEQUENCE</scope>
    <source>
        <strain evidence="2">DSM 23632</strain>
    </source>
</reference>
<reference evidence="2" key="2">
    <citation type="submission" date="2021-08" db="EMBL/GenBank/DDBJ databases">
        <authorList>
            <person name="Tani A."/>
            <person name="Ola A."/>
            <person name="Ogura Y."/>
            <person name="Katsura K."/>
            <person name="Hayashi T."/>
        </authorList>
    </citation>
    <scope>NUCLEOTIDE SEQUENCE</scope>
    <source>
        <strain evidence="2">DSM 23632</strain>
    </source>
</reference>
<evidence type="ECO:0000256" key="1">
    <source>
        <dbReference type="SAM" id="MobiDB-lite"/>
    </source>
</evidence>
<organism evidence="2 3">
    <name type="scientific">Methylobacterium trifolii</name>
    <dbReference type="NCBI Taxonomy" id="1003092"/>
    <lineage>
        <taxon>Bacteria</taxon>
        <taxon>Pseudomonadati</taxon>
        <taxon>Pseudomonadota</taxon>
        <taxon>Alphaproteobacteria</taxon>
        <taxon>Hyphomicrobiales</taxon>
        <taxon>Methylobacteriaceae</taxon>
        <taxon>Methylobacterium</taxon>
    </lineage>
</organism>
<proteinExistence type="predicted"/>
<evidence type="ECO:0000313" key="3">
    <source>
        <dbReference type="Proteomes" id="UP001055057"/>
    </source>
</evidence>
<sequence>MSIAAISASPPVSAQAPAAGITAVRPAAPAASGQPTGNPALGPAVSLRIGPESAGDGSKAAQPEAESRGYVRDVESRSLVYQVVDPKSGDIVVQIPDAVVLKARTYAREAAASQSANAAARPGTAVEKRA</sequence>
<name>A0ABQ4TY56_9HYPH</name>
<keyword evidence="3" id="KW-1185">Reference proteome</keyword>
<dbReference type="RefSeq" id="WP_238182059.1">
    <property type="nucleotide sequence ID" value="NZ_BPRB01000080.1"/>
</dbReference>
<dbReference type="Proteomes" id="UP001055057">
    <property type="component" value="Unassembled WGS sequence"/>
</dbReference>
<feature type="region of interest" description="Disordered" evidence="1">
    <location>
        <begin position="111"/>
        <end position="130"/>
    </location>
</feature>
<gene>
    <name evidence="2" type="ORF">MPOCJGCO_1574</name>
</gene>
<comment type="caution">
    <text evidence="2">The sequence shown here is derived from an EMBL/GenBank/DDBJ whole genome shotgun (WGS) entry which is preliminary data.</text>
</comment>
<accession>A0ABQ4TY56</accession>
<feature type="compositionally biased region" description="Low complexity" evidence="1">
    <location>
        <begin position="111"/>
        <end position="121"/>
    </location>
</feature>